<dbReference type="AlphaFoldDB" id="A0A2W1N758"/>
<dbReference type="PANTHER" id="PTHR33734:SF22">
    <property type="entry name" value="MEMBRANE-BOUND LYTIC MUREIN TRANSGLYCOSYLASE D"/>
    <property type="match status" value="1"/>
</dbReference>
<dbReference type="SMART" id="SM00257">
    <property type="entry name" value="LysM"/>
    <property type="match status" value="1"/>
</dbReference>
<evidence type="ECO:0000259" key="2">
    <source>
        <dbReference type="PROSITE" id="PS51782"/>
    </source>
</evidence>
<sequence>MLYTVQPGDTLWAIAARFGTTPQAIMQANGLTDPSRIYPGLRLYIPTAGQPPAGGPTYPPGPPAERELARRVTRLEREVQRLSSDVERLDRRVSRLERDEGR</sequence>
<proteinExistence type="predicted"/>
<dbReference type="InterPro" id="IPR036779">
    <property type="entry name" value="LysM_dom_sf"/>
</dbReference>
<accession>A0A2W1N758</accession>
<comment type="caution">
    <text evidence="3">The sequence shown here is derived from an EMBL/GenBank/DDBJ whole genome shotgun (WGS) entry which is preliminary data.</text>
</comment>
<feature type="region of interest" description="Disordered" evidence="1">
    <location>
        <begin position="79"/>
        <end position="102"/>
    </location>
</feature>
<keyword evidence="4" id="KW-1185">Reference proteome</keyword>
<dbReference type="Pfam" id="PF01476">
    <property type="entry name" value="LysM"/>
    <property type="match status" value="1"/>
</dbReference>
<dbReference type="CDD" id="cd00118">
    <property type="entry name" value="LysM"/>
    <property type="match status" value="1"/>
</dbReference>
<evidence type="ECO:0000256" key="1">
    <source>
        <dbReference type="SAM" id="MobiDB-lite"/>
    </source>
</evidence>
<feature type="compositionally biased region" description="Pro residues" evidence="1">
    <location>
        <begin position="53"/>
        <end position="63"/>
    </location>
</feature>
<dbReference type="InterPro" id="IPR018392">
    <property type="entry name" value="LysM"/>
</dbReference>
<evidence type="ECO:0000313" key="3">
    <source>
        <dbReference type="EMBL" id="PZE19664.1"/>
    </source>
</evidence>
<dbReference type="Gene3D" id="3.10.350.10">
    <property type="entry name" value="LysM domain"/>
    <property type="match status" value="1"/>
</dbReference>
<dbReference type="PANTHER" id="PTHR33734">
    <property type="entry name" value="LYSM DOMAIN-CONTAINING GPI-ANCHORED PROTEIN 2"/>
    <property type="match status" value="1"/>
</dbReference>
<dbReference type="OrthoDB" id="9769314at2"/>
<evidence type="ECO:0000313" key="4">
    <source>
        <dbReference type="Proteomes" id="UP000214746"/>
    </source>
</evidence>
<dbReference type="Proteomes" id="UP000214746">
    <property type="component" value="Unassembled WGS sequence"/>
</dbReference>
<dbReference type="SUPFAM" id="SSF54106">
    <property type="entry name" value="LysM domain"/>
    <property type="match status" value="1"/>
</dbReference>
<organism evidence="3 4">
    <name type="scientific">Paenibacillus xerothermodurans</name>
    <dbReference type="NCBI Taxonomy" id="1977292"/>
    <lineage>
        <taxon>Bacteria</taxon>
        <taxon>Bacillati</taxon>
        <taxon>Bacillota</taxon>
        <taxon>Bacilli</taxon>
        <taxon>Bacillales</taxon>
        <taxon>Paenibacillaceae</taxon>
        <taxon>Paenibacillus</taxon>
    </lineage>
</organism>
<dbReference type="PROSITE" id="PS51782">
    <property type="entry name" value="LYSM"/>
    <property type="match status" value="1"/>
</dbReference>
<protein>
    <submittedName>
        <fullName evidence="3">LysM domain-containing protein</fullName>
    </submittedName>
</protein>
<name>A0A2W1N758_PAEXE</name>
<dbReference type="EMBL" id="NHRJ02000014">
    <property type="protein sequence ID" value="PZE19664.1"/>
    <property type="molecule type" value="Genomic_DNA"/>
</dbReference>
<feature type="region of interest" description="Disordered" evidence="1">
    <location>
        <begin position="46"/>
        <end position="65"/>
    </location>
</feature>
<dbReference type="RefSeq" id="WP_089201211.1">
    <property type="nucleotide sequence ID" value="NZ_NHRJ02000014.1"/>
</dbReference>
<gene>
    <name evidence="3" type="ORF">CBW46_017125</name>
</gene>
<dbReference type="GO" id="GO:0008932">
    <property type="term" value="F:lytic endotransglycosylase activity"/>
    <property type="evidence" value="ECO:0007669"/>
    <property type="project" value="TreeGrafter"/>
</dbReference>
<feature type="domain" description="LysM" evidence="2">
    <location>
        <begin position="1"/>
        <end position="45"/>
    </location>
</feature>
<reference evidence="3" key="1">
    <citation type="submission" date="2018-06" db="EMBL/GenBank/DDBJ databases">
        <title>Paenibacillus xerothermodurans sp. nov. an extremely dry heat resistant spore forming bacterium isolated from the soil of Cape Canaveral, Florida.</title>
        <authorList>
            <person name="Seuylemezian A."/>
            <person name="Kaur N."/>
            <person name="Patil P."/>
            <person name="Patil P."/>
            <person name="Mayilraj S."/>
            <person name="Vaishampayan P."/>
        </authorList>
    </citation>
    <scope>NUCLEOTIDE SEQUENCE [LARGE SCALE GENOMIC DNA]</scope>
    <source>
        <strain evidence="3">ATCC 27380</strain>
    </source>
</reference>